<dbReference type="GO" id="GO:0009733">
    <property type="term" value="P:response to auxin"/>
    <property type="evidence" value="ECO:0007669"/>
    <property type="project" value="InterPro"/>
</dbReference>
<proteinExistence type="inferred from homology"/>
<dbReference type="AlphaFoldDB" id="A0A059CH56"/>
<dbReference type="eggNOG" id="ENOG502S3J8">
    <property type="taxonomic scope" value="Eukaryota"/>
</dbReference>
<sequence length="200" mass="22743">DSRTIPAAPTIGKRGPGIFEMSHLNLATSLRRRKRGRGFRLRTKLAKLFRWIRLPRFRNPQTAYHRRPRRNPICKILHLAKQRLRHLRPRRRGGYVRVGHDGPGEKAPSPDVPKGHLAVYVVGQSVDDTRRVTVPVIYFNHPLFGELLREAERVYGYDHPGGITLPCGISELEMVQTRIAAVGGGGGGGLRRRASWRRWS</sequence>
<keyword evidence="2" id="KW-0217">Developmental protein</keyword>
<accession>A0A059CH56</accession>
<gene>
    <name evidence="4" type="ORF">EUGRSUZ_D02026</name>
</gene>
<dbReference type="EMBL" id="KK198756">
    <property type="protein sequence ID" value="KCW77727.1"/>
    <property type="molecule type" value="Genomic_DNA"/>
</dbReference>
<evidence type="ECO:0000256" key="1">
    <source>
        <dbReference type="ARBA" id="ARBA00006974"/>
    </source>
</evidence>
<dbReference type="InterPro" id="IPR003676">
    <property type="entry name" value="SAUR_fam"/>
</dbReference>
<dbReference type="PANTHER" id="PTHR31374:SF201">
    <property type="entry name" value="SAUR-LIKE AUXIN-RESPONSIVE PROTEIN FAMILY"/>
    <property type="match status" value="1"/>
</dbReference>
<dbReference type="InParanoid" id="A0A059CH56"/>
<comment type="similarity">
    <text evidence="1">Belongs to the ARG7 family.</text>
</comment>
<name>A0A059CH56_EUCGR</name>
<evidence type="ECO:0000256" key="2">
    <source>
        <dbReference type="ARBA" id="ARBA00022473"/>
    </source>
</evidence>
<evidence type="ECO:0008006" key="5">
    <source>
        <dbReference type="Google" id="ProtNLM"/>
    </source>
</evidence>
<protein>
    <recommendedName>
        <fullName evidence="5">Auxin-responsive protein SAUR36</fullName>
    </recommendedName>
</protein>
<dbReference type="OMA" id="ERKNCMN"/>
<dbReference type="PANTHER" id="PTHR31374">
    <property type="entry name" value="AUXIN-INDUCED PROTEIN-LIKE-RELATED"/>
    <property type="match status" value="1"/>
</dbReference>
<dbReference type="STRING" id="71139.A0A059CH56"/>
<reference evidence="4" key="1">
    <citation type="submission" date="2013-07" db="EMBL/GenBank/DDBJ databases">
        <title>The genome of Eucalyptus grandis.</title>
        <authorList>
            <person name="Schmutz J."/>
            <person name="Hayes R."/>
            <person name="Myburg A."/>
            <person name="Tuskan G."/>
            <person name="Grattapaglia D."/>
            <person name="Rokhsar D.S."/>
        </authorList>
    </citation>
    <scope>NUCLEOTIDE SEQUENCE</scope>
    <source>
        <tissue evidence="4">Leaf extractions</tissue>
    </source>
</reference>
<keyword evidence="3" id="KW-0341">Growth regulation</keyword>
<organism evidence="4">
    <name type="scientific">Eucalyptus grandis</name>
    <name type="common">Flooded gum</name>
    <dbReference type="NCBI Taxonomy" id="71139"/>
    <lineage>
        <taxon>Eukaryota</taxon>
        <taxon>Viridiplantae</taxon>
        <taxon>Streptophyta</taxon>
        <taxon>Embryophyta</taxon>
        <taxon>Tracheophyta</taxon>
        <taxon>Spermatophyta</taxon>
        <taxon>Magnoliopsida</taxon>
        <taxon>eudicotyledons</taxon>
        <taxon>Gunneridae</taxon>
        <taxon>Pentapetalae</taxon>
        <taxon>rosids</taxon>
        <taxon>malvids</taxon>
        <taxon>Myrtales</taxon>
        <taxon>Myrtaceae</taxon>
        <taxon>Myrtoideae</taxon>
        <taxon>Eucalypteae</taxon>
        <taxon>Eucalyptus</taxon>
    </lineage>
</organism>
<dbReference type="FunCoup" id="A0A059CH56">
    <property type="interactions" value="167"/>
</dbReference>
<feature type="non-terminal residue" evidence="4">
    <location>
        <position position="1"/>
    </location>
</feature>
<dbReference type="Gramene" id="KCW77727">
    <property type="protein sequence ID" value="KCW77727"/>
    <property type="gene ID" value="EUGRSUZ_D02026"/>
</dbReference>
<dbReference type="Pfam" id="PF02519">
    <property type="entry name" value="Auxin_inducible"/>
    <property type="match status" value="1"/>
</dbReference>
<evidence type="ECO:0000313" key="4">
    <source>
        <dbReference type="EMBL" id="KCW77727.1"/>
    </source>
</evidence>
<evidence type="ECO:0000256" key="3">
    <source>
        <dbReference type="ARBA" id="ARBA00022604"/>
    </source>
</evidence>